<comment type="similarity">
    <text evidence="2">Belongs to the HAD-like hydrolase superfamily. SerB family.</text>
</comment>
<dbReference type="Pfam" id="PF12710">
    <property type="entry name" value="HAD"/>
    <property type="match status" value="1"/>
</dbReference>
<accession>A0A177M1F8</accession>
<dbReference type="Gene3D" id="3.40.50.1000">
    <property type="entry name" value="HAD superfamily/HAD-like"/>
    <property type="match status" value="1"/>
</dbReference>
<keyword evidence="5" id="KW-0479">Metal-binding</keyword>
<dbReference type="AlphaFoldDB" id="A0A177M1F8"/>
<evidence type="ECO:0000256" key="10">
    <source>
        <dbReference type="ARBA" id="ARBA00053547"/>
    </source>
</evidence>
<comment type="pathway">
    <text evidence="1">Amino-acid biosynthesis; L-histidine biosynthesis; L-histidine from 5-phospho-alpha-D-ribose 1-diphosphate: step 8/9.</text>
</comment>
<gene>
    <name evidence="11" type="ORF">A1353_20830</name>
</gene>
<dbReference type="GO" id="GO:0004401">
    <property type="term" value="F:histidinol-phosphatase activity"/>
    <property type="evidence" value="ECO:0007669"/>
    <property type="project" value="UniProtKB-EC"/>
</dbReference>
<dbReference type="EC" id="3.1.3.15" evidence="3"/>
<comment type="function">
    <text evidence="10">Catalyzes the dephosphorylation of histidinol-phosphate to histidinol, the direct precursor of histidine.</text>
</comment>
<evidence type="ECO:0000256" key="8">
    <source>
        <dbReference type="ARBA" id="ARBA00033209"/>
    </source>
</evidence>
<dbReference type="PANTHER" id="PTHR43344">
    <property type="entry name" value="PHOSPHOSERINE PHOSPHATASE"/>
    <property type="match status" value="1"/>
</dbReference>
<dbReference type="EMBL" id="LUUH01000082">
    <property type="protein sequence ID" value="OAH99547.1"/>
    <property type="molecule type" value="Genomic_DNA"/>
</dbReference>
<proteinExistence type="inferred from homology"/>
<protein>
    <recommendedName>
        <fullName evidence="4">Histidinol-phosphatase</fullName>
        <ecNumber evidence="3">3.1.3.15</ecNumber>
    </recommendedName>
    <alternativeName>
        <fullName evidence="8">Histidinol-phosphate phosphatase</fullName>
    </alternativeName>
</protein>
<evidence type="ECO:0000256" key="2">
    <source>
        <dbReference type="ARBA" id="ARBA00009184"/>
    </source>
</evidence>
<evidence type="ECO:0000256" key="7">
    <source>
        <dbReference type="ARBA" id="ARBA00022842"/>
    </source>
</evidence>
<evidence type="ECO:0000256" key="9">
    <source>
        <dbReference type="ARBA" id="ARBA00052092"/>
    </source>
</evidence>
<dbReference type="Gene3D" id="1.20.1440.100">
    <property type="entry name" value="SG protein - dephosphorylation function"/>
    <property type="match status" value="1"/>
</dbReference>
<evidence type="ECO:0000256" key="3">
    <source>
        <dbReference type="ARBA" id="ARBA00013085"/>
    </source>
</evidence>
<dbReference type="RefSeq" id="WP_064038158.1">
    <property type="nucleotide sequence ID" value="NZ_LUUH01000082.1"/>
</dbReference>
<dbReference type="Proteomes" id="UP000077763">
    <property type="component" value="Unassembled WGS sequence"/>
</dbReference>
<dbReference type="InterPro" id="IPR036412">
    <property type="entry name" value="HAD-like_sf"/>
</dbReference>
<comment type="catalytic activity">
    <reaction evidence="9">
        <text>L-histidinol phosphate + H2O = L-histidinol + phosphate</text>
        <dbReference type="Rhea" id="RHEA:14465"/>
        <dbReference type="ChEBI" id="CHEBI:15377"/>
        <dbReference type="ChEBI" id="CHEBI:43474"/>
        <dbReference type="ChEBI" id="CHEBI:57699"/>
        <dbReference type="ChEBI" id="CHEBI:57980"/>
        <dbReference type="EC" id="3.1.3.15"/>
    </reaction>
    <physiologicalReaction direction="left-to-right" evidence="9">
        <dbReference type="Rhea" id="RHEA:14466"/>
    </physiologicalReaction>
</comment>
<name>A0A177M1F8_METMH</name>
<evidence type="ECO:0000256" key="1">
    <source>
        <dbReference type="ARBA" id="ARBA00004970"/>
    </source>
</evidence>
<sequence length="218" mass="24787">MSLAIFDLDNTLIADDSDFLWGQFLVDRGIVDKEQYEQANKKFYEDYKHGTLDIVEFLHFSLAPLAQHDAEQLYRWRAEFVETLIKPIMLEAAQALVEKHRAAGHTLLVITATNRFVTEPIVKLYGIDNLLATTPEFLDGRYTGKFNGTPCFQQGKVAQLNDWLANSTETLAGSCFYSDSHNDLPLLNLVDQPVAVDPDEKLREVARQANWPIISLRK</sequence>
<evidence type="ECO:0000313" key="12">
    <source>
        <dbReference type="Proteomes" id="UP000077763"/>
    </source>
</evidence>
<reference evidence="11 12" key="1">
    <citation type="submission" date="2016-03" db="EMBL/GenBank/DDBJ databases">
        <authorList>
            <person name="Ploux O."/>
        </authorList>
    </citation>
    <scope>NUCLEOTIDE SEQUENCE [LARGE SCALE GENOMIC DNA]</scope>
    <source>
        <strain evidence="11 12">R-45371</strain>
    </source>
</reference>
<dbReference type="FunFam" id="3.40.50.1000:FF:000025">
    <property type="entry name" value="HAD hydrolase, family IB"/>
    <property type="match status" value="1"/>
</dbReference>
<organism evidence="11 12">
    <name type="scientific">Methylomonas methanica</name>
    <dbReference type="NCBI Taxonomy" id="421"/>
    <lineage>
        <taxon>Bacteria</taxon>
        <taxon>Pseudomonadati</taxon>
        <taxon>Pseudomonadota</taxon>
        <taxon>Gammaproteobacteria</taxon>
        <taxon>Methylococcales</taxon>
        <taxon>Methylococcaceae</taxon>
        <taxon>Methylomonas</taxon>
    </lineage>
</organism>
<evidence type="ECO:0000313" key="11">
    <source>
        <dbReference type="EMBL" id="OAH99547.1"/>
    </source>
</evidence>
<evidence type="ECO:0000256" key="6">
    <source>
        <dbReference type="ARBA" id="ARBA00022801"/>
    </source>
</evidence>
<evidence type="ECO:0000256" key="4">
    <source>
        <dbReference type="ARBA" id="ARBA00021697"/>
    </source>
</evidence>
<dbReference type="PANTHER" id="PTHR43344:SF13">
    <property type="entry name" value="PHOSPHATASE RV3661-RELATED"/>
    <property type="match status" value="1"/>
</dbReference>
<dbReference type="SUPFAM" id="SSF56784">
    <property type="entry name" value="HAD-like"/>
    <property type="match status" value="1"/>
</dbReference>
<keyword evidence="7" id="KW-0460">Magnesium</keyword>
<dbReference type="GO" id="GO:0046872">
    <property type="term" value="F:metal ion binding"/>
    <property type="evidence" value="ECO:0007669"/>
    <property type="project" value="UniProtKB-KW"/>
</dbReference>
<evidence type="ECO:0000256" key="5">
    <source>
        <dbReference type="ARBA" id="ARBA00022723"/>
    </source>
</evidence>
<keyword evidence="6" id="KW-0378">Hydrolase</keyword>
<dbReference type="NCBIfam" id="TIGR01488">
    <property type="entry name" value="HAD-SF-IB"/>
    <property type="match status" value="1"/>
</dbReference>
<dbReference type="NCBIfam" id="TIGR01490">
    <property type="entry name" value="HAD-SF-IB-hyp1"/>
    <property type="match status" value="1"/>
</dbReference>
<dbReference type="CDD" id="cd02612">
    <property type="entry name" value="HAD_PGPPase"/>
    <property type="match status" value="1"/>
</dbReference>
<dbReference type="InterPro" id="IPR050582">
    <property type="entry name" value="HAD-like_SerB"/>
</dbReference>
<dbReference type="InterPro" id="IPR006385">
    <property type="entry name" value="HAD_hydro_SerB1"/>
</dbReference>
<comment type="caution">
    <text evidence="11">The sequence shown here is derived from an EMBL/GenBank/DDBJ whole genome shotgun (WGS) entry which is preliminary data.</text>
</comment>
<dbReference type="InterPro" id="IPR023214">
    <property type="entry name" value="HAD_sf"/>
</dbReference>